<dbReference type="InterPro" id="IPR008906">
    <property type="entry name" value="HATC_C_dom"/>
</dbReference>
<feature type="domain" description="HAT C-terminal dimerisation" evidence="1">
    <location>
        <begin position="77"/>
        <end position="130"/>
    </location>
</feature>
<sequence length="140" mass="16021">MVCKIKSLSLKSFRQSTVIYLRLHWKARPTTANSKTKRKTLMFGKHFSIAPEKLEQNAPSGTWPTKPDKSNDLCPTTPGISTVLSILLTMPASTATSERYLTVMRRVKHYLRATMRTERMKVLALMHVYRDVNIDIDPEV</sequence>
<dbReference type="Proteomes" id="UP001164746">
    <property type="component" value="Chromosome 1"/>
</dbReference>
<feature type="non-terminal residue" evidence="2">
    <location>
        <position position="140"/>
    </location>
</feature>
<accession>A0ABY7D7R4</accession>
<organism evidence="2 3">
    <name type="scientific">Mya arenaria</name>
    <name type="common">Soft-shell clam</name>
    <dbReference type="NCBI Taxonomy" id="6604"/>
    <lineage>
        <taxon>Eukaryota</taxon>
        <taxon>Metazoa</taxon>
        <taxon>Spiralia</taxon>
        <taxon>Lophotrochozoa</taxon>
        <taxon>Mollusca</taxon>
        <taxon>Bivalvia</taxon>
        <taxon>Autobranchia</taxon>
        <taxon>Heteroconchia</taxon>
        <taxon>Euheterodonta</taxon>
        <taxon>Imparidentia</taxon>
        <taxon>Neoheterodontei</taxon>
        <taxon>Myida</taxon>
        <taxon>Myoidea</taxon>
        <taxon>Myidae</taxon>
        <taxon>Mya</taxon>
    </lineage>
</organism>
<dbReference type="PANTHER" id="PTHR46289">
    <property type="entry name" value="52 KDA REPRESSOR OF THE INHIBITOR OF THE PROTEIN KINASE-LIKE PROTEIN-RELATED"/>
    <property type="match status" value="1"/>
</dbReference>
<reference evidence="2" key="1">
    <citation type="submission" date="2022-11" db="EMBL/GenBank/DDBJ databases">
        <title>Centuries of genome instability and evolution in soft-shell clam transmissible cancer (bioRxiv).</title>
        <authorList>
            <person name="Hart S.F.M."/>
            <person name="Yonemitsu M.A."/>
            <person name="Giersch R.M."/>
            <person name="Beal B.F."/>
            <person name="Arriagada G."/>
            <person name="Davis B.W."/>
            <person name="Ostrander E.A."/>
            <person name="Goff S.P."/>
            <person name="Metzger M.J."/>
        </authorList>
    </citation>
    <scope>NUCLEOTIDE SEQUENCE</scope>
    <source>
        <strain evidence="2">MELC-2E11</strain>
        <tissue evidence="2">Siphon/mantle</tissue>
    </source>
</reference>
<dbReference type="Pfam" id="PF05699">
    <property type="entry name" value="Dimer_Tnp_hAT"/>
    <property type="match status" value="1"/>
</dbReference>
<dbReference type="EMBL" id="CP111012">
    <property type="protein sequence ID" value="WAQ93704.1"/>
    <property type="molecule type" value="Genomic_DNA"/>
</dbReference>
<protein>
    <recommendedName>
        <fullName evidence="1">HAT C-terminal dimerisation domain-containing protein</fullName>
    </recommendedName>
</protein>
<dbReference type="InterPro" id="IPR052958">
    <property type="entry name" value="IFN-induced_PKR_regulator"/>
</dbReference>
<dbReference type="PANTHER" id="PTHR46289:SF14">
    <property type="entry name" value="DUF4371 DOMAIN-CONTAINING PROTEIN"/>
    <property type="match status" value="1"/>
</dbReference>
<evidence type="ECO:0000313" key="3">
    <source>
        <dbReference type="Proteomes" id="UP001164746"/>
    </source>
</evidence>
<evidence type="ECO:0000313" key="2">
    <source>
        <dbReference type="EMBL" id="WAQ93704.1"/>
    </source>
</evidence>
<evidence type="ECO:0000259" key="1">
    <source>
        <dbReference type="Pfam" id="PF05699"/>
    </source>
</evidence>
<proteinExistence type="predicted"/>
<gene>
    <name evidence="2" type="ORF">MAR_006175</name>
</gene>
<name>A0ABY7D7R4_MYAAR</name>
<keyword evidence="3" id="KW-1185">Reference proteome</keyword>